<dbReference type="GO" id="GO:0005802">
    <property type="term" value="C:trans-Golgi network"/>
    <property type="evidence" value="ECO:0007669"/>
    <property type="project" value="TreeGrafter"/>
</dbReference>
<feature type="compositionally biased region" description="Low complexity" evidence="1">
    <location>
        <begin position="419"/>
        <end position="436"/>
    </location>
</feature>
<feature type="region of interest" description="Disordered" evidence="1">
    <location>
        <begin position="1"/>
        <end position="24"/>
    </location>
</feature>
<feature type="compositionally biased region" description="Polar residues" evidence="1">
    <location>
        <begin position="536"/>
        <end position="547"/>
    </location>
</feature>
<feature type="region of interest" description="Disordered" evidence="1">
    <location>
        <begin position="499"/>
        <end position="553"/>
    </location>
</feature>
<dbReference type="GO" id="GO:0006891">
    <property type="term" value="P:intra-Golgi vesicle-mediated transport"/>
    <property type="evidence" value="ECO:0007669"/>
    <property type="project" value="InterPro"/>
</dbReference>
<dbReference type="GO" id="GO:1990071">
    <property type="term" value="C:TRAPPII protein complex"/>
    <property type="evidence" value="ECO:0007669"/>
    <property type="project" value="InterPro"/>
</dbReference>
<dbReference type="AlphaFoldDB" id="A0A168HJ01"/>
<reference evidence="3 4" key="1">
    <citation type="journal article" date="2016" name="Genome Biol. Evol.">
        <title>Divergent and convergent evolution of fungal pathogenicity.</title>
        <authorList>
            <person name="Shang Y."/>
            <person name="Xiao G."/>
            <person name="Zheng P."/>
            <person name="Cen K."/>
            <person name="Zhan S."/>
            <person name="Wang C."/>
        </authorList>
    </citation>
    <scope>NUCLEOTIDE SEQUENCE [LARGE SCALE GENOMIC DNA]</scope>
    <source>
        <strain evidence="3 4">RCEF 1005</strain>
    </source>
</reference>
<feature type="compositionally biased region" description="Basic and acidic residues" evidence="1">
    <location>
        <begin position="1"/>
        <end position="10"/>
    </location>
</feature>
<dbReference type="InterPro" id="IPR024662">
    <property type="entry name" value="Trs65"/>
</dbReference>
<proteinExistence type="predicted"/>
<accession>A0A168HJ01</accession>
<feature type="compositionally biased region" description="Polar residues" evidence="1">
    <location>
        <begin position="14"/>
        <end position="24"/>
    </location>
</feature>
<comment type="caution">
    <text evidence="3">The sequence shown here is derived from an EMBL/GenBank/DDBJ whole genome shotgun (WGS) entry which is preliminary data.</text>
</comment>
<name>A0A168HJ01_CORDF</name>
<dbReference type="PANTHER" id="PTHR28159:SF1">
    <property type="entry name" value="TRAFFICKING PROTEIN PARTICLE COMPLEX II-SPECIFIC SUBUNIT 65"/>
    <property type="match status" value="1"/>
</dbReference>
<evidence type="ECO:0000259" key="2">
    <source>
        <dbReference type="Pfam" id="PF12735"/>
    </source>
</evidence>
<keyword evidence="4" id="KW-1185">Reference proteome</keyword>
<dbReference type="InterPro" id="IPR055420">
    <property type="entry name" value="IgD3_Trs65"/>
</dbReference>
<organism evidence="3 4">
    <name type="scientific">Akanthomyces lecanii RCEF 1005</name>
    <dbReference type="NCBI Taxonomy" id="1081108"/>
    <lineage>
        <taxon>Eukaryota</taxon>
        <taxon>Fungi</taxon>
        <taxon>Dikarya</taxon>
        <taxon>Ascomycota</taxon>
        <taxon>Pezizomycotina</taxon>
        <taxon>Sordariomycetes</taxon>
        <taxon>Hypocreomycetidae</taxon>
        <taxon>Hypocreales</taxon>
        <taxon>Cordycipitaceae</taxon>
        <taxon>Akanthomyces</taxon>
        <taxon>Cordyceps confragosa</taxon>
    </lineage>
</organism>
<evidence type="ECO:0000313" key="3">
    <source>
        <dbReference type="EMBL" id="OAA77837.1"/>
    </source>
</evidence>
<sequence>MSETDARIPEELPPSQSLPRDNSGSFTDQSYLTYLVPSETDIDLDEVFKGLEQGKSILESIPQRETLFFDETVQVLLILKTPWVEEKELQSSLQRLMISLAAHVVNSPTAANRDAPAPAASESIYVGAVGDISDPFVVVDEEASSDSDSSSTTQYLYAVWKLAVPLSRPRMRLHRPSVVFSASAGVKPEQSAAADQDSGRTAGYLQSGVPSGLNLLESFAGDPALHGVRPRLSALRVSRVAPVTRQQDLLTRLRTLPQLQLPIAALVHARIRFARPSAAPPTSTVVALLEFDFTPDLDCEALVDRVALTTSAGTVTSLTDHDGDDVAALRLPISCVSHDHVTLVYEIRPHRRDINAKDASNTLHIVVSASIQVAPGVCTPRIDMAWTASLDFATPLNPSFGPVTETTGIQRAHRPAQLSIASSNNSASSPSSGAGAVMPLKSPSVTRPDSLPMLEASAVVAQTAASVPNLGITMSFNAPTGVVRPGDVFSWTVYVLNRTSEASTPPPPPSTAAQPAKSPRKLALVAIPRRRRPETARSSSVRPPSTASRRHGEKEIASAVVDDNVLHALQKNAVLDGADLVCLSADTRVGPLGPGACHVVELQFLALRPGIAGIEAIRVVDLGSQEHVDIRDLPTTVIEPLGA</sequence>
<dbReference type="STRING" id="1081108.A0A168HJ01"/>
<evidence type="ECO:0000256" key="1">
    <source>
        <dbReference type="SAM" id="MobiDB-lite"/>
    </source>
</evidence>
<dbReference type="EMBL" id="AZHF01000003">
    <property type="protein sequence ID" value="OAA77837.1"/>
    <property type="molecule type" value="Genomic_DNA"/>
</dbReference>
<dbReference type="OrthoDB" id="4868836at2759"/>
<protein>
    <recommendedName>
        <fullName evidence="2">Trafficking protein particle complex II-specific subunit 65 IgD3 domain-containing protein</fullName>
    </recommendedName>
</protein>
<dbReference type="Pfam" id="PF12735">
    <property type="entry name" value="IgD3_Trs65"/>
    <property type="match status" value="1"/>
</dbReference>
<dbReference type="PANTHER" id="PTHR28159">
    <property type="entry name" value="TRAFFICKING PROTEIN PARTICLE COMPLEX II-SPECIFIC SUBUNIT 65"/>
    <property type="match status" value="1"/>
</dbReference>
<evidence type="ECO:0000313" key="4">
    <source>
        <dbReference type="Proteomes" id="UP000076881"/>
    </source>
</evidence>
<dbReference type="Proteomes" id="UP000076881">
    <property type="component" value="Unassembled WGS sequence"/>
</dbReference>
<gene>
    <name evidence="3" type="ORF">LEL_04660</name>
</gene>
<feature type="region of interest" description="Disordered" evidence="1">
    <location>
        <begin position="419"/>
        <end position="439"/>
    </location>
</feature>
<feature type="domain" description="Trafficking protein particle complex II-specific subunit 65 IgD3" evidence="2">
    <location>
        <begin position="447"/>
        <end position="638"/>
    </location>
</feature>